<evidence type="ECO:0000313" key="2">
    <source>
        <dbReference type="EMBL" id="MBB1156289.1"/>
    </source>
</evidence>
<dbReference type="AlphaFoldDB" id="A0A7W3W094"/>
<feature type="transmembrane region" description="Helical" evidence="1">
    <location>
        <begin position="56"/>
        <end position="82"/>
    </location>
</feature>
<keyword evidence="1" id="KW-0472">Membrane</keyword>
<gene>
    <name evidence="2" type="ORF">H4281_24325</name>
</gene>
<accession>A0A7W3W094</accession>
<reference evidence="2 3" key="1">
    <citation type="submission" date="2020-08" db="EMBL/GenBank/DDBJ databases">
        <title>Amycolatopsis sp. nov. DR6-1 isolated from Dendrobium heterocarpum.</title>
        <authorList>
            <person name="Tedsree N."/>
            <person name="Kuncharoen N."/>
            <person name="Likhitwitayawuid K."/>
            <person name="Tanasupawat S."/>
        </authorList>
    </citation>
    <scope>NUCLEOTIDE SEQUENCE [LARGE SCALE GENOMIC DNA]</scope>
    <source>
        <strain evidence="2 3">DR6-1</strain>
    </source>
</reference>
<keyword evidence="3" id="KW-1185">Reference proteome</keyword>
<sequence length="91" mass="9993">MADPEPRPRYHADAFTGPRAVAARLKEASETDGPTDYANRINLEILGQLAAIRRHALILATIVVLWAILTLIGFIVLMANLLSSGSSLYRY</sequence>
<dbReference type="Proteomes" id="UP000526734">
    <property type="component" value="Unassembled WGS sequence"/>
</dbReference>
<evidence type="ECO:0000256" key="1">
    <source>
        <dbReference type="SAM" id="Phobius"/>
    </source>
</evidence>
<protein>
    <submittedName>
        <fullName evidence="2">Uncharacterized protein</fullName>
    </submittedName>
</protein>
<name>A0A7W3W094_9PSEU</name>
<keyword evidence="1" id="KW-1133">Transmembrane helix</keyword>
<proteinExistence type="predicted"/>
<dbReference type="RefSeq" id="WP_182893237.1">
    <property type="nucleotide sequence ID" value="NZ_JACGZW010000008.1"/>
</dbReference>
<comment type="caution">
    <text evidence="2">The sequence shown here is derived from an EMBL/GenBank/DDBJ whole genome shotgun (WGS) entry which is preliminary data.</text>
</comment>
<keyword evidence="1" id="KW-0812">Transmembrane</keyword>
<dbReference type="EMBL" id="JACGZW010000008">
    <property type="protein sequence ID" value="MBB1156289.1"/>
    <property type="molecule type" value="Genomic_DNA"/>
</dbReference>
<evidence type="ECO:0000313" key="3">
    <source>
        <dbReference type="Proteomes" id="UP000526734"/>
    </source>
</evidence>
<organism evidence="2 3">
    <name type="scientific">Amycolatopsis dendrobii</name>
    <dbReference type="NCBI Taxonomy" id="2760662"/>
    <lineage>
        <taxon>Bacteria</taxon>
        <taxon>Bacillati</taxon>
        <taxon>Actinomycetota</taxon>
        <taxon>Actinomycetes</taxon>
        <taxon>Pseudonocardiales</taxon>
        <taxon>Pseudonocardiaceae</taxon>
        <taxon>Amycolatopsis</taxon>
    </lineage>
</organism>